<evidence type="ECO:0000313" key="4">
    <source>
        <dbReference type="Proteomes" id="UP000235579"/>
    </source>
</evidence>
<evidence type="ECO:0000313" key="2">
    <source>
        <dbReference type="EMBL" id="PMP09952.1"/>
    </source>
</evidence>
<organism evidence="2 4">
    <name type="scientific">Vibrio tasmaniensis</name>
    <dbReference type="NCBI Taxonomy" id="212663"/>
    <lineage>
        <taxon>Bacteria</taxon>
        <taxon>Pseudomonadati</taxon>
        <taxon>Pseudomonadota</taxon>
        <taxon>Gammaproteobacteria</taxon>
        <taxon>Vibrionales</taxon>
        <taxon>Vibrionaceae</taxon>
        <taxon>Vibrio</taxon>
    </lineage>
</organism>
<sequence length="389" mass="44123">MNQWSKLTPTEAIKKLKKLNAELGKNKTTDDYIKGEFNSFSETTSQRLKILLRADWKDRNSVTLYIQSLVSIKVELDTFGDLIPTELHDLIDINLSKIDGAIDSLNVPTIINTTSDIQQSCYSISSQVAMLSTCNKNIMSKLVNDNELRYMQSKLNHELRCNIALRTSVDDLSNKIDMLRLSNRKVDPVSLLMPSKERGYVPTFQSEYNGFCFSPDQLATIRLSNSPSKVKRKEIHKGLRSCIPFLSYIKQTLDHNGTRIHKVSNGLTINQFQSGQITFNHEHIELAKSFSLKYITKQKPGMEPVLIWGSETFTTYISENLKQKAIPCTILKKDIITSIKAFKEVKITPDEQAAAKANNKLFKTNRPTPLTPLSHSLNYSQPHNPKLIS</sequence>
<dbReference type="AlphaFoldDB" id="A0A2N7NCM4"/>
<feature type="compositionally biased region" description="Polar residues" evidence="1">
    <location>
        <begin position="361"/>
        <end position="383"/>
    </location>
</feature>
<feature type="region of interest" description="Disordered" evidence="1">
    <location>
        <begin position="358"/>
        <end position="389"/>
    </location>
</feature>
<dbReference type="Proteomes" id="UP000235579">
    <property type="component" value="Unassembled WGS sequence"/>
</dbReference>
<comment type="caution">
    <text evidence="2">The sequence shown here is derived from an EMBL/GenBank/DDBJ whole genome shotgun (WGS) entry which is preliminary data.</text>
</comment>
<evidence type="ECO:0000313" key="5">
    <source>
        <dbReference type="Proteomes" id="UP000308018"/>
    </source>
</evidence>
<reference evidence="4" key="1">
    <citation type="submission" date="2016-07" db="EMBL/GenBank/DDBJ databases">
        <title>Nontailed viruses are major unrecognized killers of bacteria in the ocean.</title>
        <authorList>
            <person name="Kauffman K."/>
            <person name="Hussain F."/>
            <person name="Yang J."/>
            <person name="Arevalo P."/>
            <person name="Brown J."/>
            <person name="Cutler M."/>
            <person name="Kelly L."/>
            <person name="Polz M.F."/>
        </authorList>
    </citation>
    <scope>NUCLEOTIDE SEQUENCE [LARGE SCALE GENOMIC DNA]</scope>
    <source>
        <strain evidence="4">10N.222.48.A2</strain>
    </source>
</reference>
<protein>
    <submittedName>
        <fullName evidence="2">Uncharacterized protein</fullName>
    </submittedName>
</protein>
<dbReference type="Proteomes" id="UP000308018">
    <property type="component" value="Unassembled WGS sequence"/>
</dbReference>
<dbReference type="RefSeq" id="WP_102258366.1">
    <property type="nucleotide sequence ID" value="NZ_MDBG01000002.1"/>
</dbReference>
<evidence type="ECO:0000256" key="1">
    <source>
        <dbReference type="SAM" id="MobiDB-lite"/>
    </source>
</evidence>
<evidence type="ECO:0000313" key="3">
    <source>
        <dbReference type="EMBL" id="TKG27981.1"/>
    </source>
</evidence>
<reference evidence="2" key="2">
    <citation type="submission" date="2016-07" db="EMBL/GenBank/DDBJ databases">
        <authorList>
            <person name="Wan K."/>
            <person name="Booth B."/>
            <person name="Spirohn K."/>
            <person name="Hao T."/>
            <person name="Hu Y."/>
            <person name="Calderwood M."/>
            <person name="Hill D."/>
            <person name="Mohr S."/>
            <person name="Vidal M."/>
            <person name="Celniker S."/>
            <person name="Perrimon N."/>
        </authorList>
    </citation>
    <scope>NUCLEOTIDE SEQUENCE</scope>
    <source>
        <strain evidence="2">10N.222.48.A2</strain>
    </source>
</reference>
<accession>A0A2N7NCM4</accession>
<proteinExistence type="predicted"/>
<gene>
    <name evidence="2" type="ORF">BCS92_02165</name>
    <name evidence="3" type="ORF">FC057_22600</name>
</gene>
<dbReference type="EMBL" id="MDBP01000080">
    <property type="protein sequence ID" value="PMP09952.1"/>
    <property type="molecule type" value="Genomic_DNA"/>
</dbReference>
<reference evidence="3 5" key="4">
    <citation type="submission" date="2019-04" db="EMBL/GenBank/DDBJ databases">
        <title>A reverse ecology approach based on a biological definition of microbial populations.</title>
        <authorList>
            <person name="Arevalo P."/>
            <person name="Vaninsberghe D."/>
            <person name="Elsherbini J."/>
            <person name="Gore J."/>
            <person name="Polz M."/>
        </authorList>
    </citation>
    <scope>NUCLEOTIDE SEQUENCE [LARGE SCALE GENOMIC DNA]</scope>
    <source>
        <strain evidence="3 5">10N.222.45.A8</strain>
    </source>
</reference>
<dbReference type="EMBL" id="SYVV01000043">
    <property type="protein sequence ID" value="TKG27981.1"/>
    <property type="molecule type" value="Genomic_DNA"/>
</dbReference>
<name>A0A2N7NCM4_9VIBR</name>
<reference evidence="2" key="3">
    <citation type="journal article" date="2018" name="Nature">
        <title>A major lineage of non-tailed dsDNA viruses as unrecognized killers of marine bacteria.</title>
        <authorList>
            <person name="Kauffman K.M."/>
            <person name="Hussain F.A."/>
            <person name="Yang J."/>
            <person name="Arevalo P."/>
            <person name="Brown J.M."/>
            <person name="Chang W.K."/>
            <person name="VanInsberghe D."/>
            <person name="Elsherbini J."/>
            <person name="Sharma R.S."/>
            <person name="Cutler M.B."/>
            <person name="Kelly L."/>
            <person name="Polz M.F."/>
        </authorList>
    </citation>
    <scope>NUCLEOTIDE SEQUENCE</scope>
    <source>
        <strain evidence="2">10N.222.48.A2</strain>
    </source>
</reference>